<dbReference type="AlphaFoldDB" id="A0A814GDJ1"/>
<gene>
    <name evidence="1" type="ORF">SEV965_LOCUS10426</name>
</gene>
<reference evidence="1" key="1">
    <citation type="submission" date="2021-02" db="EMBL/GenBank/DDBJ databases">
        <authorList>
            <person name="Nowell W R."/>
        </authorList>
    </citation>
    <scope>NUCLEOTIDE SEQUENCE</scope>
</reference>
<proteinExistence type="predicted"/>
<accession>A0A814GDJ1</accession>
<evidence type="ECO:0000313" key="1">
    <source>
        <dbReference type="EMBL" id="CAF0994030.1"/>
    </source>
</evidence>
<sequence>MPSKKKYVSTNQKMKPNDLALCPYEDLFVPIPLLNLKDKLMKGNMLCCDAFNLLRTRGMNVIHLIAECEDLHSKCPTFVQYYPIKFIGIDGRSVAELCPYTCSQCPHLSSPLITTTTVNLKIFQDNTN</sequence>
<organism evidence="1 2">
    <name type="scientific">Rotaria sordida</name>
    <dbReference type="NCBI Taxonomy" id="392033"/>
    <lineage>
        <taxon>Eukaryota</taxon>
        <taxon>Metazoa</taxon>
        <taxon>Spiralia</taxon>
        <taxon>Gnathifera</taxon>
        <taxon>Rotifera</taxon>
        <taxon>Eurotatoria</taxon>
        <taxon>Bdelloidea</taxon>
        <taxon>Philodinida</taxon>
        <taxon>Philodinidae</taxon>
        <taxon>Rotaria</taxon>
    </lineage>
</organism>
<name>A0A814GDJ1_9BILA</name>
<evidence type="ECO:0000313" key="2">
    <source>
        <dbReference type="Proteomes" id="UP000663889"/>
    </source>
</evidence>
<dbReference type="Proteomes" id="UP000663889">
    <property type="component" value="Unassembled WGS sequence"/>
</dbReference>
<comment type="caution">
    <text evidence="1">The sequence shown here is derived from an EMBL/GenBank/DDBJ whole genome shotgun (WGS) entry which is preliminary data.</text>
</comment>
<protein>
    <submittedName>
        <fullName evidence="1">Uncharacterized protein</fullName>
    </submittedName>
</protein>
<dbReference type="EMBL" id="CAJNOU010000426">
    <property type="protein sequence ID" value="CAF0994030.1"/>
    <property type="molecule type" value="Genomic_DNA"/>
</dbReference>